<gene>
    <name evidence="13" type="ordered locus">Bmur_1522</name>
</gene>
<proteinExistence type="predicted"/>
<evidence type="ECO:0000256" key="9">
    <source>
        <dbReference type="ARBA" id="ARBA00022737"/>
    </source>
</evidence>
<dbReference type="InterPro" id="IPR023366">
    <property type="entry name" value="ATP_synth_asu-like_sf"/>
</dbReference>
<evidence type="ECO:0000256" key="4">
    <source>
        <dbReference type="ARBA" id="ARBA00011233"/>
    </source>
</evidence>
<evidence type="ECO:0000313" key="13">
    <source>
        <dbReference type="EMBL" id="ADG71609.1"/>
    </source>
</evidence>
<feature type="domain" description="Lumazine-binding" evidence="12">
    <location>
        <begin position="93"/>
        <end position="189"/>
    </location>
</feature>
<dbReference type="EMBL" id="CP001959">
    <property type="protein sequence ID" value="ADG71609.1"/>
    <property type="molecule type" value="Genomic_DNA"/>
</dbReference>
<reference evidence="13 14" key="1">
    <citation type="journal article" date="2010" name="Stand. Genomic Sci.">
        <title>Complete genome sequence of Brachyspira murdochii type strain (56-150).</title>
        <authorList>
            <person name="Pati A."/>
            <person name="Sikorski J."/>
            <person name="Gronow S."/>
            <person name="Munk C."/>
            <person name="Lapidus A."/>
            <person name="Copeland A."/>
            <person name="Glavina Del Tio T."/>
            <person name="Nolan M."/>
            <person name="Lucas S."/>
            <person name="Chen F."/>
            <person name="Tice H."/>
            <person name="Cheng J.F."/>
            <person name="Han C."/>
            <person name="Detter J.C."/>
            <person name="Bruce D."/>
            <person name="Tapia R."/>
            <person name="Goodwin L."/>
            <person name="Pitluck S."/>
            <person name="Liolios K."/>
            <person name="Ivanova N."/>
            <person name="Mavromatis K."/>
            <person name="Mikhailova N."/>
            <person name="Chen A."/>
            <person name="Palaniappan K."/>
            <person name="Land M."/>
            <person name="Hauser L."/>
            <person name="Chang Y.J."/>
            <person name="Jeffries C.D."/>
            <person name="Spring S."/>
            <person name="Rohde M."/>
            <person name="Goker M."/>
            <person name="Bristow J."/>
            <person name="Eisen J.A."/>
            <person name="Markowitz V."/>
            <person name="Hugenholtz P."/>
            <person name="Kyrpides N.C."/>
            <person name="Klenk H.P."/>
        </authorList>
    </citation>
    <scope>NUCLEOTIDE SEQUENCE [LARGE SCALE GENOMIC DNA]</scope>
    <source>
        <strain evidence="14">ATCC 51284 / DSM 12563 / 56-150</strain>
    </source>
</reference>
<evidence type="ECO:0000256" key="11">
    <source>
        <dbReference type="PROSITE-ProRule" id="PRU00524"/>
    </source>
</evidence>
<dbReference type="FunFam" id="2.40.30.20:FF:000003">
    <property type="entry name" value="Riboflavin synthase, alpha subunit"/>
    <property type="match status" value="1"/>
</dbReference>
<dbReference type="GO" id="GO:0009231">
    <property type="term" value="P:riboflavin biosynthetic process"/>
    <property type="evidence" value="ECO:0007669"/>
    <property type="project" value="UniProtKB-KW"/>
</dbReference>
<dbReference type="GO" id="GO:0004746">
    <property type="term" value="F:riboflavin synthase activity"/>
    <property type="evidence" value="ECO:0007669"/>
    <property type="project" value="UniProtKB-UniRule"/>
</dbReference>
<comment type="subunit">
    <text evidence="4">Homotrimer.</text>
</comment>
<organism evidence="13 14">
    <name type="scientific">Brachyspira murdochii (strain ATCC 51284 / DSM 12563 / 56-150)</name>
    <name type="common">Serpulina murdochii</name>
    <dbReference type="NCBI Taxonomy" id="526224"/>
    <lineage>
        <taxon>Bacteria</taxon>
        <taxon>Pseudomonadati</taxon>
        <taxon>Spirochaetota</taxon>
        <taxon>Spirochaetia</taxon>
        <taxon>Brachyspirales</taxon>
        <taxon>Brachyspiraceae</taxon>
        <taxon>Brachyspira</taxon>
    </lineage>
</organism>
<dbReference type="AlphaFoldDB" id="D5UA86"/>
<accession>D5UA86</accession>
<dbReference type="FunFam" id="2.40.30.20:FF:000004">
    <property type="entry name" value="Riboflavin synthase, alpha subunit"/>
    <property type="match status" value="1"/>
</dbReference>
<keyword evidence="7" id="KW-0686">Riboflavin biosynthesis</keyword>
<dbReference type="Proteomes" id="UP000001915">
    <property type="component" value="Chromosome"/>
</dbReference>
<dbReference type="NCBIfam" id="TIGR00187">
    <property type="entry name" value="ribE"/>
    <property type="match status" value="1"/>
</dbReference>
<dbReference type="PANTHER" id="PTHR21098">
    <property type="entry name" value="RIBOFLAVIN SYNTHASE ALPHA CHAIN"/>
    <property type="match status" value="1"/>
</dbReference>
<sequence length="217" mass="23820">MFTGIVEEIGIVKSVQSKVITIEASKIFDDLHLGDSVAVNGTCLTVSSFDNKIFNADVTQETLNRTNLGSLKNGSRVNLERAMTLSGRFGGHIVSGHIDGVGSIKSMKKDDNAIILTIEVPRQLMKYIVEKGSVAVDGISLTVASLTDNTFSIAVIPHTLKETVLYYKKEGDKVNIENDVIGKYVERLLTFKEDDKENSNDSKKSNITMEFLLKNGF</sequence>
<keyword evidence="9" id="KW-0677">Repeat</keyword>
<evidence type="ECO:0000259" key="12">
    <source>
        <dbReference type="PROSITE" id="PS51177"/>
    </source>
</evidence>
<evidence type="ECO:0000313" key="14">
    <source>
        <dbReference type="Proteomes" id="UP000001915"/>
    </source>
</evidence>
<dbReference type="eggNOG" id="COG0307">
    <property type="taxonomic scope" value="Bacteria"/>
</dbReference>
<dbReference type="Pfam" id="PF00677">
    <property type="entry name" value="Lum_binding"/>
    <property type="match status" value="2"/>
</dbReference>
<protein>
    <recommendedName>
        <fullName evidence="6 10">Riboflavin synthase</fullName>
        <ecNumber evidence="5 10">2.5.1.9</ecNumber>
    </recommendedName>
</protein>
<comment type="catalytic activity">
    <reaction evidence="1">
        <text>2 6,7-dimethyl-8-(1-D-ribityl)lumazine + H(+) = 5-amino-6-(D-ribitylamino)uracil + riboflavin</text>
        <dbReference type="Rhea" id="RHEA:20772"/>
        <dbReference type="ChEBI" id="CHEBI:15378"/>
        <dbReference type="ChEBI" id="CHEBI:15934"/>
        <dbReference type="ChEBI" id="CHEBI:57986"/>
        <dbReference type="ChEBI" id="CHEBI:58201"/>
        <dbReference type="EC" id="2.5.1.9"/>
    </reaction>
</comment>
<dbReference type="HOGENOM" id="CLU_034388_2_0_12"/>
<dbReference type="RefSeq" id="WP_013114026.1">
    <property type="nucleotide sequence ID" value="NC_014150.1"/>
</dbReference>
<dbReference type="PIRSF" id="PIRSF000498">
    <property type="entry name" value="Riboflavin_syn_A"/>
    <property type="match status" value="1"/>
</dbReference>
<evidence type="ECO:0000256" key="10">
    <source>
        <dbReference type="NCBIfam" id="TIGR00187"/>
    </source>
</evidence>
<feature type="repeat" description="Lumazine-binding" evidence="11">
    <location>
        <begin position="1"/>
        <end position="92"/>
    </location>
</feature>
<evidence type="ECO:0000256" key="1">
    <source>
        <dbReference type="ARBA" id="ARBA00000968"/>
    </source>
</evidence>
<dbReference type="EC" id="2.5.1.9" evidence="5 10"/>
<comment type="pathway">
    <text evidence="3">Cofactor biosynthesis; riboflavin biosynthesis; riboflavin from 2-hydroxy-3-oxobutyl phosphate and 5-amino-6-(D-ribitylamino)uracil: step 2/2.</text>
</comment>
<keyword evidence="8 13" id="KW-0808">Transferase</keyword>
<evidence type="ECO:0000256" key="5">
    <source>
        <dbReference type="ARBA" id="ARBA00012827"/>
    </source>
</evidence>
<dbReference type="CDD" id="cd00402">
    <property type="entry name" value="Riboflavin_synthase_like"/>
    <property type="match status" value="1"/>
</dbReference>
<evidence type="ECO:0000256" key="7">
    <source>
        <dbReference type="ARBA" id="ARBA00022619"/>
    </source>
</evidence>
<evidence type="ECO:0000256" key="2">
    <source>
        <dbReference type="ARBA" id="ARBA00002803"/>
    </source>
</evidence>
<dbReference type="InterPro" id="IPR017938">
    <property type="entry name" value="Riboflavin_synthase-like_b-brl"/>
</dbReference>
<dbReference type="NCBIfam" id="NF006767">
    <property type="entry name" value="PRK09289.1"/>
    <property type="match status" value="1"/>
</dbReference>
<feature type="repeat" description="Lumazine-binding" evidence="11">
    <location>
        <begin position="93"/>
        <end position="189"/>
    </location>
</feature>
<evidence type="ECO:0000256" key="6">
    <source>
        <dbReference type="ARBA" id="ARBA00013950"/>
    </source>
</evidence>
<evidence type="ECO:0000256" key="8">
    <source>
        <dbReference type="ARBA" id="ARBA00022679"/>
    </source>
</evidence>
<evidence type="ECO:0000256" key="3">
    <source>
        <dbReference type="ARBA" id="ARBA00004887"/>
    </source>
</evidence>
<dbReference type="NCBIfam" id="NF009566">
    <property type="entry name" value="PRK13020.1"/>
    <property type="match status" value="1"/>
</dbReference>
<comment type="function">
    <text evidence="2">Catalyzes the dismutation of two molecules of 6,7-dimethyl-8-ribityllumazine, resulting in the formation of riboflavin and 5-amino-6-(D-ribitylamino)uracil.</text>
</comment>
<dbReference type="InterPro" id="IPR026017">
    <property type="entry name" value="Lumazine-bd_dom"/>
</dbReference>
<dbReference type="SUPFAM" id="SSF63380">
    <property type="entry name" value="Riboflavin synthase domain-like"/>
    <property type="match status" value="2"/>
</dbReference>
<dbReference type="OrthoDB" id="9788537at2"/>
<dbReference type="KEGG" id="brm:Bmur_1522"/>
<name>D5UA86_BRAM5</name>
<dbReference type="STRING" id="526224.Bmur_1522"/>
<feature type="domain" description="Lumazine-binding" evidence="12">
    <location>
        <begin position="1"/>
        <end position="92"/>
    </location>
</feature>
<dbReference type="Gene3D" id="2.40.30.20">
    <property type="match status" value="2"/>
</dbReference>
<dbReference type="PROSITE" id="PS51177">
    <property type="entry name" value="LUMAZINE_BIND"/>
    <property type="match status" value="2"/>
</dbReference>
<dbReference type="PANTHER" id="PTHR21098:SF12">
    <property type="entry name" value="RIBOFLAVIN SYNTHASE"/>
    <property type="match status" value="1"/>
</dbReference>
<dbReference type="InterPro" id="IPR001783">
    <property type="entry name" value="Lumazine-bd"/>
</dbReference>